<keyword evidence="3" id="KW-1185">Reference proteome</keyword>
<protein>
    <submittedName>
        <fullName evidence="2">Uu.00g103200.m01.CDS01</fullName>
    </submittedName>
</protein>
<reference evidence="2" key="1">
    <citation type="submission" date="2023-10" db="EMBL/GenBank/DDBJ databases">
        <authorList>
            <person name="Hackl T."/>
        </authorList>
    </citation>
    <scope>NUCLEOTIDE SEQUENCE</scope>
</reference>
<name>A0AAI8VDG7_9PEZI</name>
<dbReference type="Pfam" id="PF03659">
    <property type="entry name" value="Glyco_hydro_71"/>
    <property type="match status" value="1"/>
</dbReference>
<dbReference type="Gene3D" id="3.20.20.80">
    <property type="entry name" value="Glycosidases"/>
    <property type="match status" value="1"/>
</dbReference>
<dbReference type="Proteomes" id="UP001295740">
    <property type="component" value="Unassembled WGS sequence"/>
</dbReference>
<dbReference type="AlphaFoldDB" id="A0AAI8VDG7"/>
<accession>A0AAI8VDG7</accession>
<organism evidence="2 3">
    <name type="scientific">Anthostomella pinea</name>
    <dbReference type="NCBI Taxonomy" id="933095"/>
    <lineage>
        <taxon>Eukaryota</taxon>
        <taxon>Fungi</taxon>
        <taxon>Dikarya</taxon>
        <taxon>Ascomycota</taxon>
        <taxon>Pezizomycotina</taxon>
        <taxon>Sordariomycetes</taxon>
        <taxon>Xylariomycetidae</taxon>
        <taxon>Xylariales</taxon>
        <taxon>Xylariaceae</taxon>
        <taxon>Anthostomella</taxon>
    </lineage>
</organism>
<dbReference type="CDD" id="cd11577">
    <property type="entry name" value="GH71"/>
    <property type="match status" value="1"/>
</dbReference>
<feature type="signal peptide" evidence="1">
    <location>
        <begin position="1"/>
        <end position="19"/>
    </location>
</feature>
<comment type="caution">
    <text evidence="2">The sequence shown here is derived from an EMBL/GenBank/DDBJ whole genome shotgun (WGS) entry which is preliminary data.</text>
</comment>
<feature type="chain" id="PRO_5042495841" evidence="1">
    <location>
        <begin position="20"/>
        <end position="442"/>
    </location>
</feature>
<evidence type="ECO:0000256" key="1">
    <source>
        <dbReference type="SAM" id="SignalP"/>
    </source>
</evidence>
<dbReference type="InterPro" id="IPR005197">
    <property type="entry name" value="Glyco_hydro_71"/>
</dbReference>
<dbReference type="EMBL" id="CAUWAG010000004">
    <property type="protein sequence ID" value="CAJ2502926.1"/>
    <property type="molecule type" value="Genomic_DNA"/>
</dbReference>
<dbReference type="GO" id="GO:0051118">
    <property type="term" value="F:glucan endo-1,3-alpha-glucosidase activity"/>
    <property type="evidence" value="ECO:0007669"/>
    <property type="project" value="InterPro"/>
</dbReference>
<evidence type="ECO:0000313" key="3">
    <source>
        <dbReference type="Proteomes" id="UP001295740"/>
    </source>
</evidence>
<sequence>MLSQKLLSALAALTPLASAYDVFAHYMVQGLDGTTDHASKDITAAQDMGIAAFALNVGNPTADWATDAIQQLFDAAADTKVKLFFSLDTCQEADVYAYTSLIQKYYDHSAYYHAGDNSNPFLSTFQSAAQGPDYWSSFLGQLGKTMYFVPMFDDTEGYYTDIASWMSSWGSVVDGLFSWEQAWPGQSNSPANVSSKLDEYVMDGATDKAYMMGLSSLQYKHWESNLYYRSGEVNMPQRMTEILSLESRPEFVEIITWNDAGESHYIGSLWSEGLDDQILAYANEDDWSHVGWQPLITSFINAFTNGTDAAGMRPPQGSDVIGSMWYRALTVDADCTADTSGKPPGAGAAQDAVNWAVVVGEGVTGYKVQVWSDSVMIRSTDLDVGLNYFSAPDMRTGCQYVEVVDADNNIIISATGAKDVVSTAVDGICNYNFQVAELKRSA</sequence>
<evidence type="ECO:0000313" key="2">
    <source>
        <dbReference type="EMBL" id="CAJ2502926.1"/>
    </source>
</evidence>
<proteinExistence type="predicted"/>
<keyword evidence="1" id="KW-0732">Signal</keyword>
<gene>
    <name evidence="2" type="ORF">KHLLAP_LOCUS3394</name>
</gene>